<evidence type="ECO:0000313" key="12">
    <source>
        <dbReference type="Proteomes" id="UP000014978"/>
    </source>
</evidence>
<feature type="region of interest" description="Disordered" evidence="9">
    <location>
        <begin position="221"/>
        <end position="365"/>
    </location>
</feature>
<proteinExistence type="inferred from homology"/>
<evidence type="ECO:0000256" key="2">
    <source>
        <dbReference type="ARBA" id="ARBA00008926"/>
    </source>
</evidence>
<keyword evidence="7" id="KW-0906">Nuclear pore complex</keyword>
<dbReference type="Gene3D" id="1.10.10.2360">
    <property type="match status" value="1"/>
</dbReference>
<dbReference type="GO" id="GO:0008139">
    <property type="term" value="F:nuclear localization sequence binding"/>
    <property type="evidence" value="ECO:0007669"/>
    <property type="project" value="TreeGrafter"/>
</dbReference>
<feature type="compositionally biased region" description="Low complexity" evidence="9">
    <location>
        <begin position="158"/>
        <end position="170"/>
    </location>
</feature>
<dbReference type="EMBL" id="ATCN01000081">
    <property type="protein sequence ID" value="EPR79883.1"/>
    <property type="molecule type" value="Genomic_DNA"/>
</dbReference>
<dbReference type="SUPFAM" id="SSF82215">
    <property type="entry name" value="C-terminal autoproteolytic domain of nucleoporin nup98"/>
    <property type="match status" value="1"/>
</dbReference>
<evidence type="ECO:0000256" key="5">
    <source>
        <dbReference type="ARBA" id="ARBA00022927"/>
    </source>
</evidence>
<feature type="compositionally biased region" description="Polar residues" evidence="9">
    <location>
        <begin position="15"/>
        <end position="25"/>
    </location>
</feature>
<evidence type="ECO:0000256" key="1">
    <source>
        <dbReference type="ARBA" id="ARBA00004567"/>
    </source>
</evidence>
<evidence type="ECO:0000256" key="6">
    <source>
        <dbReference type="ARBA" id="ARBA00023010"/>
    </source>
</evidence>
<protein>
    <submittedName>
        <fullName evidence="11">Nucleoporin 2 family protein</fullName>
    </submittedName>
</protein>
<reference evidence="12" key="1">
    <citation type="journal article" date="2013" name="PLoS Genet.">
        <title>The genome of Spraguea lophii and the basis of host-microsporidian interactions.</title>
        <authorList>
            <person name="Campbell S.E."/>
            <person name="Williams T.A."/>
            <person name="Yousuf A."/>
            <person name="Soanes D.M."/>
            <person name="Paszkiewicz K.H."/>
            <person name="Williams B.A.P."/>
        </authorList>
    </citation>
    <scope>NUCLEOTIDE SEQUENCE [LARGE SCALE GENOMIC DNA]</scope>
    <source>
        <strain evidence="12">42_110</strain>
    </source>
</reference>
<evidence type="ECO:0000256" key="9">
    <source>
        <dbReference type="SAM" id="MobiDB-lite"/>
    </source>
</evidence>
<evidence type="ECO:0000313" key="11">
    <source>
        <dbReference type="EMBL" id="EPR79883.1"/>
    </source>
</evidence>
<evidence type="ECO:0000259" key="10">
    <source>
        <dbReference type="PROSITE" id="PS51434"/>
    </source>
</evidence>
<keyword evidence="8" id="KW-0539">Nucleus</keyword>
<dbReference type="GO" id="GO:0003723">
    <property type="term" value="F:RNA binding"/>
    <property type="evidence" value="ECO:0007669"/>
    <property type="project" value="TreeGrafter"/>
</dbReference>
<evidence type="ECO:0000256" key="7">
    <source>
        <dbReference type="ARBA" id="ARBA00023132"/>
    </source>
</evidence>
<name>S7XVG6_SPRLO</name>
<dbReference type="Pfam" id="PF21240">
    <property type="entry name" value="Nup98_GLEBS"/>
    <property type="match status" value="1"/>
</dbReference>
<comment type="subcellular location">
    <subcellularLocation>
        <location evidence="1">Nucleus</location>
        <location evidence="1">Nuclear pore complex</location>
    </subcellularLocation>
</comment>
<dbReference type="GO" id="GO:0006405">
    <property type="term" value="P:RNA export from nucleus"/>
    <property type="evidence" value="ECO:0007669"/>
    <property type="project" value="TreeGrafter"/>
</dbReference>
<dbReference type="PANTHER" id="PTHR23198">
    <property type="entry name" value="NUCLEOPORIN"/>
    <property type="match status" value="1"/>
</dbReference>
<feature type="compositionally biased region" description="Low complexity" evidence="9">
    <location>
        <begin position="335"/>
        <end position="352"/>
    </location>
</feature>
<feature type="compositionally biased region" description="Polar residues" evidence="9">
    <location>
        <begin position="171"/>
        <end position="185"/>
    </location>
</feature>
<feature type="compositionally biased region" description="Low complexity" evidence="9">
    <location>
        <begin position="1"/>
        <end position="13"/>
    </location>
</feature>
<dbReference type="Pfam" id="PF04096">
    <property type="entry name" value="Nucleoporin2"/>
    <property type="match status" value="1"/>
</dbReference>
<dbReference type="VEuPathDB" id="MicrosporidiaDB:SLOPH_2440"/>
<dbReference type="Proteomes" id="UP000014978">
    <property type="component" value="Unassembled WGS sequence"/>
</dbReference>
<evidence type="ECO:0000256" key="4">
    <source>
        <dbReference type="ARBA" id="ARBA00022816"/>
    </source>
</evidence>
<sequence>MNSENNQNNSMRNLFGQSFYGNTPNKPADNIFGQQALPNTTNPFGQNTTSSFPSTNQFQPTSPFGAQTNTQPFGGISTPQQQPNTLFGASTGQQNQTYPFGSTFKPSFTPTSFGQPQTQTQQSTFQPTSFGSTTFGNQQNNSMFSGVFNSNKPTPQVGSSTGWSTGNTNSQPMFSTKKGTGNPPYTKSRKRDEHGIVMEMHHILAMDEYKDKSLEELRKEDYDAGKKPSNNQGIPQTSSSFKPFTPSPSFTPSNQSFNFGSQTTTTTPFTSSQPSTAFPSTAPTQTTSPSPFSQFTSSATTTPVPTTFPSTHPVITQPPPVSPSPNAFSSIPTRPMFTNMSTPTMPTSTPNFQPQTQMQPGATVDTNDPFLIKNLRFEKVTPKKMTLKNVFPTERIFKEKKENPKISLSIRNYGYAEEDKPYTIPPLYEISHLDEIDNLTLVIPGKCKIEFLEPISVYALEDLPEKICMYEDDIEMTDAPGEGINQRARVTMTGYFPYENKKYNEEEYNISQEKFYYKLQNTENRTFIDYIKETGTYVYEVENF</sequence>
<dbReference type="HOGENOM" id="CLU_417429_0_0_1"/>
<evidence type="ECO:0000256" key="3">
    <source>
        <dbReference type="ARBA" id="ARBA00022448"/>
    </source>
</evidence>
<dbReference type="InterPro" id="IPR036903">
    <property type="entry name" value="Nup98_auto-Pept-S59_dom_sf"/>
</dbReference>
<accession>S7XVG6</accession>
<feature type="compositionally biased region" description="Low complexity" evidence="9">
    <location>
        <begin position="235"/>
        <end position="311"/>
    </location>
</feature>
<comment type="similarity">
    <text evidence="2">Belongs to the nucleoporin GLFG family.</text>
</comment>
<feature type="compositionally biased region" description="Low complexity" evidence="9">
    <location>
        <begin position="108"/>
        <end position="134"/>
    </location>
</feature>
<organism evidence="11 12">
    <name type="scientific">Spraguea lophii (strain 42_110)</name>
    <name type="common">Microsporidian parasite</name>
    <dbReference type="NCBI Taxonomy" id="1358809"/>
    <lineage>
        <taxon>Eukaryota</taxon>
        <taxon>Fungi</taxon>
        <taxon>Fungi incertae sedis</taxon>
        <taxon>Microsporidia</taxon>
        <taxon>Spragueidae</taxon>
        <taxon>Spraguea</taxon>
    </lineage>
</organism>
<evidence type="ECO:0000256" key="8">
    <source>
        <dbReference type="ARBA" id="ARBA00023242"/>
    </source>
</evidence>
<dbReference type="InParanoid" id="S7XVG6"/>
<dbReference type="GO" id="GO:0034398">
    <property type="term" value="P:telomere tethering at nuclear periphery"/>
    <property type="evidence" value="ECO:0007669"/>
    <property type="project" value="TreeGrafter"/>
</dbReference>
<dbReference type="PROSITE" id="PS51434">
    <property type="entry name" value="NUP_C"/>
    <property type="match status" value="1"/>
</dbReference>
<dbReference type="GO" id="GO:0017056">
    <property type="term" value="F:structural constituent of nuclear pore"/>
    <property type="evidence" value="ECO:0007669"/>
    <property type="project" value="InterPro"/>
</dbReference>
<keyword evidence="6" id="KW-0811">Translocation</keyword>
<dbReference type="Gene3D" id="3.30.1610.10">
    <property type="entry name" value="Peptidase S59, nucleoporin"/>
    <property type="match status" value="1"/>
</dbReference>
<feature type="domain" description="Peptidase S59" evidence="10">
    <location>
        <begin position="418"/>
        <end position="544"/>
    </location>
</feature>
<dbReference type="STRING" id="1358809.S7XVG6"/>
<dbReference type="GO" id="GO:0044614">
    <property type="term" value="C:nuclear pore cytoplasmic filaments"/>
    <property type="evidence" value="ECO:0007669"/>
    <property type="project" value="TreeGrafter"/>
</dbReference>
<dbReference type="GO" id="GO:0051028">
    <property type="term" value="P:mRNA transport"/>
    <property type="evidence" value="ECO:0007669"/>
    <property type="project" value="UniProtKB-KW"/>
</dbReference>
<feature type="region of interest" description="Disordered" evidence="9">
    <location>
        <begin position="1"/>
        <end position="134"/>
    </location>
</feature>
<dbReference type="OMA" id="DITAMNC"/>
<dbReference type="AlphaFoldDB" id="S7XVG6"/>
<dbReference type="InterPro" id="IPR037665">
    <property type="entry name" value="Nucleoporin_S59-like"/>
</dbReference>
<keyword evidence="5" id="KW-0653">Protein transport</keyword>
<keyword evidence="12" id="KW-1185">Reference proteome</keyword>
<gene>
    <name evidence="11" type="ORF">SLOPH_2440</name>
</gene>
<feature type="compositionally biased region" description="Polar residues" evidence="9">
    <location>
        <begin position="32"/>
        <end position="106"/>
    </location>
</feature>
<dbReference type="PANTHER" id="PTHR23198:SF6">
    <property type="entry name" value="NUCLEAR PORE COMPLEX PROTEIN NUP98-NUP96"/>
    <property type="match status" value="1"/>
</dbReference>
<keyword evidence="4" id="KW-0509">mRNA transport</keyword>
<dbReference type="OrthoDB" id="3797628at2759"/>
<comment type="caution">
    <text evidence="11">The sequence shown here is derived from an EMBL/GenBank/DDBJ whole genome shotgun (WGS) entry which is preliminary data.</text>
</comment>
<feature type="compositionally biased region" description="Polar residues" evidence="9">
    <location>
        <begin position="353"/>
        <end position="365"/>
    </location>
</feature>
<keyword evidence="3" id="KW-0813">Transport</keyword>
<dbReference type="GO" id="GO:0000973">
    <property type="term" value="P:post-transcriptional tethering of RNA polymerase II gene DNA at nuclear periphery"/>
    <property type="evidence" value="ECO:0007669"/>
    <property type="project" value="TreeGrafter"/>
</dbReference>
<dbReference type="InterPro" id="IPR007230">
    <property type="entry name" value="Nup98_auto-Pept-S59_dom"/>
</dbReference>
<feature type="region of interest" description="Disordered" evidence="9">
    <location>
        <begin position="154"/>
        <end position="194"/>
    </location>
</feature>
<dbReference type="GO" id="GO:0006606">
    <property type="term" value="P:protein import into nucleus"/>
    <property type="evidence" value="ECO:0007669"/>
    <property type="project" value="TreeGrafter"/>
</dbReference>